<dbReference type="Proteomes" id="UP000886520">
    <property type="component" value="Chromosome 3"/>
</dbReference>
<sequence>MPMSALCGVGASLVPSPITATICPIDCMVSTNKSLAKPTLGRFRFCSCSVQLLRAAPSTDIFCSWPCAAAPMFSKILHSKAMAFAVARLSRVTILTVTLAAFTALTAASTSGPSYQPQPRMSEPSLEDSRRNAQCCHHALLLYSPLALWCKPMLYNADCKKPWIQ</sequence>
<dbReference type="AlphaFoldDB" id="A0A9D4VCT9"/>
<organism evidence="1 2">
    <name type="scientific">Adiantum capillus-veneris</name>
    <name type="common">Maidenhair fern</name>
    <dbReference type="NCBI Taxonomy" id="13818"/>
    <lineage>
        <taxon>Eukaryota</taxon>
        <taxon>Viridiplantae</taxon>
        <taxon>Streptophyta</taxon>
        <taxon>Embryophyta</taxon>
        <taxon>Tracheophyta</taxon>
        <taxon>Polypodiopsida</taxon>
        <taxon>Polypodiidae</taxon>
        <taxon>Polypodiales</taxon>
        <taxon>Pteridineae</taxon>
        <taxon>Pteridaceae</taxon>
        <taxon>Vittarioideae</taxon>
        <taxon>Adiantum</taxon>
    </lineage>
</organism>
<reference evidence="1" key="1">
    <citation type="submission" date="2021-01" db="EMBL/GenBank/DDBJ databases">
        <title>Adiantum capillus-veneris genome.</title>
        <authorList>
            <person name="Fang Y."/>
            <person name="Liao Q."/>
        </authorList>
    </citation>
    <scope>NUCLEOTIDE SEQUENCE</scope>
    <source>
        <strain evidence="1">H3</strain>
        <tissue evidence="1">Leaf</tissue>
    </source>
</reference>
<gene>
    <name evidence="1" type="ORF">GOP47_0003433</name>
</gene>
<name>A0A9D4VCT9_ADICA</name>
<dbReference type="EMBL" id="JABFUD020000002">
    <property type="protein sequence ID" value="KAI5083690.1"/>
    <property type="molecule type" value="Genomic_DNA"/>
</dbReference>
<evidence type="ECO:0000313" key="1">
    <source>
        <dbReference type="EMBL" id="KAI5083690.1"/>
    </source>
</evidence>
<comment type="caution">
    <text evidence="1">The sequence shown here is derived from an EMBL/GenBank/DDBJ whole genome shotgun (WGS) entry which is preliminary data.</text>
</comment>
<accession>A0A9D4VCT9</accession>
<protein>
    <submittedName>
        <fullName evidence="1">Uncharacterized protein</fullName>
    </submittedName>
</protein>
<evidence type="ECO:0000313" key="2">
    <source>
        <dbReference type="Proteomes" id="UP000886520"/>
    </source>
</evidence>
<keyword evidence="2" id="KW-1185">Reference proteome</keyword>
<proteinExistence type="predicted"/>